<reference evidence="6" key="2">
    <citation type="submission" date="2023-01" db="EMBL/GenBank/DDBJ databases">
        <title>Draft genome sequence of Algimonas ampicilliniresistens strain NBRC 108219.</title>
        <authorList>
            <person name="Sun Q."/>
            <person name="Mori K."/>
        </authorList>
    </citation>
    <scope>NUCLEOTIDE SEQUENCE</scope>
    <source>
        <strain evidence="6">NBRC 108219</strain>
    </source>
</reference>
<evidence type="ECO:0000313" key="7">
    <source>
        <dbReference type="Proteomes" id="UP001161391"/>
    </source>
</evidence>
<dbReference type="Gene3D" id="2.60.40.60">
    <property type="entry name" value="Cadherins"/>
    <property type="match status" value="2"/>
</dbReference>
<dbReference type="PROSITE" id="PS51470">
    <property type="entry name" value="FG_GAP"/>
    <property type="match status" value="6"/>
</dbReference>
<dbReference type="SUPFAM" id="SSF51120">
    <property type="entry name" value="beta-Roll"/>
    <property type="match status" value="4"/>
</dbReference>
<dbReference type="SMART" id="SM00191">
    <property type="entry name" value="Int_alpha"/>
    <property type="match status" value="7"/>
</dbReference>
<feature type="domain" description="Cadherin" evidence="5">
    <location>
        <begin position="608"/>
        <end position="709"/>
    </location>
</feature>
<dbReference type="Proteomes" id="UP001161391">
    <property type="component" value="Unassembled WGS sequence"/>
</dbReference>
<dbReference type="PRINTS" id="PR01185">
    <property type="entry name" value="INTEGRINA"/>
</dbReference>
<dbReference type="PROSITE" id="PS50268">
    <property type="entry name" value="CADHERIN_2"/>
    <property type="match status" value="3"/>
</dbReference>
<protein>
    <recommendedName>
        <fullName evidence="5">Cadherin domain-containing protein</fullName>
    </recommendedName>
</protein>
<feature type="domain" description="Cadherin" evidence="5">
    <location>
        <begin position="528"/>
        <end position="608"/>
    </location>
</feature>
<evidence type="ECO:0000256" key="2">
    <source>
        <dbReference type="ARBA" id="ARBA00022737"/>
    </source>
</evidence>
<dbReference type="SUPFAM" id="SSF49313">
    <property type="entry name" value="Cadherin-like"/>
    <property type="match status" value="1"/>
</dbReference>
<dbReference type="InterPro" id="IPR000413">
    <property type="entry name" value="Integrin_alpha"/>
</dbReference>
<dbReference type="InterPro" id="IPR015919">
    <property type="entry name" value="Cadherin-like_sf"/>
</dbReference>
<organism evidence="6 7">
    <name type="scientific">Algimonas ampicilliniresistens</name>
    <dbReference type="NCBI Taxonomy" id="1298735"/>
    <lineage>
        <taxon>Bacteria</taxon>
        <taxon>Pseudomonadati</taxon>
        <taxon>Pseudomonadota</taxon>
        <taxon>Alphaproteobacteria</taxon>
        <taxon>Maricaulales</taxon>
        <taxon>Robiginitomaculaceae</taxon>
        <taxon>Algimonas</taxon>
    </lineage>
</organism>
<gene>
    <name evidence="6" type="ORF">GCM10007853_21920</name>
</gene>
<dbReference type="PRINTS" id="PR00313">
    <property type="entry name" value="CABNDNGRPT"/>
</dbReference>
<dbReference type="PANTHER" id="PTHR23221">
    <property type="entry name" value="GLYCOSYLPHOSPHATIDYLINOSITOL PHOSPHOLIPASE D"/>
    <property type="match status" value="1"/>
</dbReference>
<dbReference type="InterPro" id="IPR001343">
    <property type="entry name" value="Hemolysn_Ca-bd"/>
</dbReference>
<accession>A0ABQ5VA06</accession>
<feature type="domain" description="Cadherin" evidence="5">
    <location>
        <begin position="408"/>
        <end position="508"/>
    </location>
</feature>
<proteinExistence type="predicted"/>
<dbReference type="Gene3D" id="2.130.10.130">
    <property type="entry name" value="Integrin alpha, N-terminal"/>
    <property type="match status" value="4"/>
</dbReference>
<dbReference type="InterPro" id="IPR013517">
    <property type="entry name" value="FG-GAP"/>
</dbReference>
<keyword evidence="1" id="KW-0732">Signal</keyword>
<keyword evidence="4" id="KW-0325">Glycoprotein</keyword>
<dbReference type="InterPro" id="IPR011049">
    <property type="entry name" value="Serralysin-like_metalloprot_C"/>
</dbReference>
<evidence type="ECO:0000256" key="1">
    <source>
        <dbReference type="ARBA" id="ARBA00022729"/>
    </source>
</evidence>
<comment type="caution">
    <text evidence="6">The sequence shown here is derived from an EMBL/GenBank/DDBJ whole genome shotgun (WGS) entry which is preliminary data.</text>
</comment>
<sequence>MFDDIFGSDPVSEDFAKLKFSPVHGETPSLLFSAPATQPTITLPPAPTAPTGGVGITLTSGNDGVVLGGADDIVFGDDGNDEIYGQGGDDQIFGEDGIDRLIGGDGNDVLDGGASSDVLIGGAGADTLVLGDGNDTAYGQDGDDLIFGGAGSDTIFGGAGADRVDGGAGIDVIIAGDGNDMVLAGSGDDVVYGQVGDDQVDGGGGNDTVYGGMGNDTLIGGAGLDLLVGQSGDDSLFGGDGNDTLYSGAGDDFIDGGADTDTIFGGDGNDTLFGGAGDDLLSGEDGQDDLDGGTGNDVVHGQAGNDRVTGGEGDNIVLGGTGADVFYQAGTGIDRIQDFQLGIDKLEISKSVSDIAALLAGAQDNIDANGNQTVIISNGESGFFVLSNLLAANLSVSDFVYVNDAPVVTSGPTVTVVENQTTAFTASATDAEGATLAYSLSGADAALFDIEAATGVVTFKSAPDFEAPGDADADNVYDVIITASDGTNRTSECVAITVTNENDLAPVFTFNQTVFVTEGQTEALIAQARDADEDMLTYSLSGTDAALFNIDAATGAVTFKRAPDFDAPGDADGDNVYDVIVTANDTLNSTDQAVTITVTNQNDNAPVFSSGAAVSVLENQTAAYTATASDADGNQIFYSLSGPDAALFSIDVSTGVVTFNAAPDFEIPADAGADNVYDIVVTADDGVNQTDQAVAITVEDVAETIAPINLGALGSSGFRIDGAVARDTLGYSVSSAGDINGDGFDDFIIGAPYADNNSRNLSGSSYVIFGSAGTAQTDIDLSNLGTTGFRIDGAVAVDLVGISVSSAGDVNGDGFDDLIVGGAYADNNGRSKSGSTYVIFGSAGTAQADIDLSNLGTAGFRIDGAAVDDVFGYSVSAAGDVNGDGFDDLIIGARGADPNGLSSGSSYVLFGDAGIEEVAFDLSNLGGAGFRIDGAAAGDLFGFSVSLAGDVNGDGFDDLIIGAENAAPNGVSSGSSYVIFGSVGTAQADIDLSTDIGMAGFRIDGAEAFDRSGVSVSSAGDVNGDGFDDLIVGATGAGTNGVQSGSSYIIFGSEGTAQADIDLSVNLGSAGFRIDAAGALDRLGSSVTSAGDVNGDGFDDLLIAARTAEPNGVRSGSSYVIFGSAGTHQADVDLSADLGLTGFRIDGAAARDYAGFSVSSAGDVNGDGFDDLIVGARGADNNSRDTSGSSYIIFGGATGTESTVAVTSAGSVSVDNFTGNAGDDTFTAISTGDVVRGGAGDDRITVTSLDFADIRGGTGVDTLVLNASGLNLDATTAGNASLGSIEVFDITGSGDNTLTLNAQAVFDLTEERSDGTATLDVLGNAGDQVTILGFTAGAQVIEDGVTYNTYADGNATIRVQDGVAVTTVGIAAEPLNNADTEVLAANPTTGTRTVSVEQIADPDSSTLTYAFDEIPDWSDFLTLDALGQANFEALTTGTKASSDPVSEPEFFIEAIDAKATLTPVAENTSMEEVTRLSIAEDIALNKVDVLVIAETNGADDVSVDSVLLFDDHQSWGNVFTSLSVGRDGHLRKVSGQADDMINDLSFNDVDQSLYGLDEFKFLSVDYVSEGQEPDSAYSTESTGSDFSAAQVDLTLGVDDGAFL</sequence>
<dbReference type="Pfam" id="PF00353">
    <property type="entry name" value="HemolysinCabind"/>
    <property type="match status" value="6"/>
</dbReference>
<dbReference type="PANTHER" id="PTHR23221:SF7">
    <property type="entry name" value="PHOSPHATIDYLINOSITOL-GLYCAN-SPECIFIC PHOSPHOLIPASE D"/>
    <property type="match status" value="1"/>
</dbReference>
<dbReference type="SUPFAM" id="SSF69318">
    <property type="entry name" value="Integrin alpha N-terminal domain"/>
    <property type="match status" value="2"/>
</dbReference>
<dbReference type="PROSITE" id="PS00330">
    <property type="entry name" value="HEMOLYSIN_CALCIUM"/>
    <property type="match status" value="4"/>
</dbReference>
<dbReference type="InterPro" id="IPR018511">
    <property type="entry name" value="Hemolysin-typ_Ca-bd_CS"/>
</dbReference>
<dbReference type="InterPro" id="IPR028994">
    <property type="entry name" value="Integrin_alpha_N"/>
</dbReference>
<evidence type="ECO:0000313" key="6">
    <source>
        <dbReference type="EMBL" id="GLQ24318.1"/>
    </source>
</evidence>
<keyword evidence="2" id="KW-0677">Repeat</keyword>
<dbReference type="Gene3D" id="2.150.10.10">
    <property type="entry name" value="Serralysin-like metalloprotease, C-terminal"/>
    <property type="match status" value="4"/>
</dbReference>
<dbReference type="InterPro" id="IPR013519">
    <property type="entry name" value="Int_alpha_beta-p"/>
</dbReference>
<evidence type="ECO:0000256" key="4">
    <source>
        <dbReference type="ARBA" id="ARBA00023180"/>
    </source>
</evidence>
<keyword evidence="3" id="KW-0378">Hydrolase</keyword>
<evidence type="ECO:0000256" key="3">
    <source>
        <dbReference type="ARBA" id="ARBA00022801"/>
    </source>
</evidence>
<name>A0ABQ5VA06_9PROT</name>
<reference evidence="6" key="1">
    <citation type="journal article" date="2014" name="Int. J. Syst. Evol. Microbiol.">
        <title>Complete genome of a new Firmicutes species belonging to the dominant human colonic microbiota ('Ruminococcus bicirculans') reveals two chromosomes and a selective capacity to utilize plant glucans.</title>
        <authorList>
            <consortium name="NISC Comparative Sequencing Program"/>
            <person name="Wegmann U."/>
            <person name="Louis P."/>
            <person name="Goesmann A."/>
            <person name="Henrissat B."/>
            <person name="Duncan S.H."/>
            <person name="Flint H.J."/>
        </authorList>
    </citation>
    <scope>NUCLEOTIDE SEQUENCE</scope>
    <source>
        <strain evidence="6">NBRC 108219</strain>
    </source>
</reference>
<dbReference type="SMART" id="SM00112">
    <property type="entry name" value="CA"/>
    <property type="match status" value="3"/>
</dbReference>
<dbReference type="CDD" id="cd11304">
    <property type="entry name" value="Cadherin_repeat"/>
    <property type="match status" value="3"/>
</dbReference>
<dbReference type="Pfam" id="PF01839">
    <property type="entry name" value="FG-GAP"/>
    <property type="match status" value="7"/>
</dbReference>
<dbReference type="InterPro" id="IPR002126">
    <property type="entry name" value="Cadherin-like_dom"/>
</dbReference>
<keyword evidence="7" id="KW-1185">Reference proteome</keyword>
<evidence type="ECO:0000259" key="5">
    <source>
        <dbReference type="PROSITE" id="PS50268"/>
    </source>
</evidence>
<dbReference type="EMBL" id="BSNK01000002">
    <property type="protein sequence ID" value="GLQ24318.1"/>
    <property type="molecule type" value="Genomic_DNA"/>
</dbReference>